<dbReference type="KEGG" id="hwc:Hqrw_1092"/>
<gene>
    <name evidence="2" type="ordered locus">Hqrw_1092</name>
</gene>
<dbReference type="HOGENOM" id="CLU_1727215_0_0_2"/>
<dbReference type="Pfam" id="PF26460">
    <property type="entry name" value="DUF8139"/>
    <property type="match status" value="1"/>
</dbReference>
<organism evidence="2 3">
    <name type="scientific">Haloquadratum walsbyi (strain DSM 16854 / JCM 12705 / C23)</name>
    <dbReference type="NCBI Taxonomy" id="768065"/>
    <lineage>
        <taxon>Archaea</taxon>
        <taxon>Methanobacteriati</taxon>
        <taxon>Methanobacteriota</taxon>
        <taxon>Stenosarchaea group</taxon>
        <taxon>Halobacteria</taxon>
        <taxon>Halobacteriales</taxon>
        <taxon>Haloferacaceae</taxon>
        <taxon>Haloquadratum</taxon>
    </lineage>
</organism>
<proteinExistence type="predicted"/>
<sequence>MLEKYGLSREIAARYIDAITRSNQTQTAEELDVSRDTVNRYKNAFQEMNAQERLLLISTQPRKNSLTKPQSDPSIAQAYQKGDRVKLILDKELGPDKHLHGKTGEIIDVSFDDAASVTGDSEDNFIYTVKLDNGEIPDLHFRRHDLKRIDS</sequence>
<name>G0LG47_HALWC</name>
<evidence type="ECO:0000313" key="2">
    <source>
        <dbReference type="EMBL" id="CCC39067.1"/>
    </source>
</evidence>
<dbReference type="Proteomes" id="UP000007954">
    <property type="component" value="Chromosome"/>
</dbReference>
<feature type="domain" description="DUF8139" evidence="1">
    <location>
        <begin position="77"/>
        <end position="148"/>
    </location>
</feature>
<dbReference type="InterPro" id="IPR058452">
    <property type="entry name" value="DUF8139"/>
</dbReference>
<dbReference type="AlphaFoldDB" id="G0LG47"/>
<protein>
    <recommendedName>
        <fullName evidence="1">DUF8139 domain-containing protein</fullName>
    </recommendedName>
</protein>
<accession>G0LG47</accession>
<evidence type="ECO:0000259" key="1">
    <source>
        <dbReference type="Pfam" id="PF26460"/>
    </source>
</evidence>
<evidence type="ECO:0000313" key="3">
    <source>
        <dbReference type="Proteomes" id="UP000007954"/>
    </source>
</evidence>
<reference evidence="2 3" key="1">
    <citation type="journal article" date="2011" name="PLoS ONE">
        <title>Haloquadratum walsbyi: limited diversity in a global pond.</title>
        <authorList>
            <person name="Dyall-Smith M."/>
            <person name="Pfeiffer F."/>
            <person name="Klee K."/>
            <person name="Palm P."/>
            <person name="Gross K."/>
            <person name="Schuster S.C."/>
            <person name="Rampp M."/>
            <person name="Oesterhelt D."/>
        </authorList>
    </citation>
    <scope>NUCLEOTIDE SEQUENCE [LARGE SCALE GENOMIC DNA]</scope>
    <source>
        <strain evidence="3">DSM 16854 / JCM 12705 / C23</strain>
    </source>
</reference>
<dbReference type="EMBL" id="FR746099">
    <property type="protein sequence ID" value="CCC39067.1"/>
    <property type="molecule type" value="Genomic_DNA"/>
</dbReference>